<name>A0A7S7RLU8_9BACT</name>
<dbReference type="Proteomes" id="UP000593994">
    <property type="component" value="Chromosome"/>
</dbReference>
<dbReference type="EMBL" id="CP054492">
    <property type="protein sequence ID" value="QOY50909.1"/>
    <property type="molecule type" value="Genomic_DNA"/>
</dbReference>
<sequence length="111" mass="12792">MFEEILEKINNLEKNMVLLLDLHLQQTNSLTKYNEVALFLGKTKRTIYTYIKEAKLVANKHYYIDANAKTVFIPKAIIEFKQNPVETKGIKETTVSRVMHPIAEKLLQGVA</sequence>
<dbReference type="AlphaFoldDB" id="A0A7S7RLU8"/>
<evidence type="ECO:0000313" key="1">
    <source>
        <dbReference type="EMBL" id="QOY50909.1"/>
    </source>
</evidence>
<organism evidence="1 2">
    <name type="scientific">Candidatus Sulfurimonas baltica</name>
    <dbReference type="NCBI Taxonomy" id="2740404"/>
    <lineage>
        <taxon>Bacteria</taxon>
        <taxon>Pseudomonadati</taxon>
        <taxon>Campylobacterota</taxon>
        <taxon>Epsilonproteobacteria</taxon>
        <taxon>Campylobacterales</taxon>
        <taxon>Sulfurimonadaceae</taxon>
        <taxon>Sulfurimonas</taxon>
    </lineage>
</organism>
<evidence type="ECO:0000313" key="2">
    <source>
        <dbReference type="Proteomes" id="UP000593994"/>
    </source>
</evidence>
<proteinExistence type="predicted"/>
<dbReference type="RefSeq" id="WP_194368029.1">
    <property type="nucleotide sequence ID" value="NZ_CP054492.1"/>
</dbReference>
<dbReference type="KEGG" id="sbal:HUE88_07070"/>
<gene>
    <name evidence="1" type="ORF">HUE88_07070</name>
</gene>
<reference evidence="1 2" key="1">
    <citation type="submission" date="2020-05" db="EMBL/GenBank/DDBJ databases">
        <title>Sulfurimonas marisnigri, sp. nov., and Sulfurimonas baltica, sp. nov., manganese oxide reducing chemolithoautotrophs of the class Epsilonproteobacteria isolated from the pelagic redoxclines of the Black and Baltic Seas and emended description of the genus Sulfurimonas.</title>
        <authorList>
            <person name="Henkel J.V."/>
            <person name="Laudan C."/>
            <person name="Werner J."/>
            <person name="Neu T."/>
            <person name="Plewe S."/>
            <person name="Sproer C."/>
            <person name="Bunk B."/>
            <person name="Schulz-Vogt H.N."/>
        </authorList>
    </citation>
    <scope>NUCLEOTIDE SEQUENCE [LARGE SCALE GENOMIC DNA]</scope>
    <source>
        <strain evidence="1 2">GD2</strain>
    </source>
</reference>
<accession>A0A7S7RLU8</accession>
<protein>
    <submittedName>
        <fullName evidence="1">Uncharacterized protein</fullName>
    </submittedName>
</protein>
<keyword evidence="2" id="KW-1185">Reference proteome</keyword>